<dbReference type="KEGG" id="mpar:F7D14_04865"/>
<dbReference type="AlphaFoldDB" id="A0A6B8M802"/>
<name>A0A6B8M802_9HYPH</name>
<protein>
    <submittedName>
        <fullName evidence="2">Anti-sigma factor</fullName>
    </submittedName>
</protein>
<gene>
    <name evidence="2" type="ORF">F7D14_04865</name>
</gene>
<keyword evidence="3" id="KW-1185">Reference proteome</keyword>
<organism evidence="2 3">
    <name type="scientific">Methylocystis parvus</name>
    <dbReference type="NCBI Taxonomy" id="134"/>
    <lineage>
        <taxon>Bacteria</taxon>
        <taxon>Pseudomonadati</taxon>
        <taxon>Pseudomonadota</taxon>
        <taxon>Alphaproteobacteria</taxon>
        <taxon>Hyphomicrobiales</taxon>
        <taxon>Methylocystaceae</taxon>
        <taxon>Methylocystis</taxon>
    </lineage>
</organism>
<keyword evidence="1" id="KW-0472">Membrane</keyword>
<evidence type="ECO:0000313" key="3">
    <source>
        <dbReference type="Proteomes" id="UP000422569"/>
    </source>
</evidence>
<keyword evidence="1" id="KW-0812">Transmembrane</keyword>
<evidence type="ECO:0000313" key="2">
    <source>
        <dbReference type="EMBL" id="QGM96870.1"/>
    </source>
</evidence>
<evidence type="ECO:0000256" key="1">
    <source>
        <dbReference type="SAM" id="Phobius"/>
    </source>
</evidence>
<sequence>MTSHSFIEEADLHALVDGELDAERRRKVEDHLLAHPEDAALVEDWRRQNAALRAAFEPVALEMLPLSLKDAAVRTPPPAQGPIETGAIHWGRPGASRPAQRLDAVRANRRRQAILSTLATLLAGAAVAGLAALVLAGRGESPHPPVSALLTQSYAGRAGLAYATYVSDARPVEIDISRRGELVAWLKERVGFSRPPDLADLGLRLLGGRVTPGVAVPAGLLIYERADGARVGLYFERAEATGAPQEPRAGLGVTAIEWRAGGFAFVLVGPLTAEDMQAAAERAATAVAAPEAEKR</sequence>
<accession>A0A6B8M802</accession>
<feature type="transmembrane region" description="Helical" evidence="1">
    <location>
        <begin position="113"/>
        <end position="136"/>
    </location>
</feature>
<reference evidence="2 3" key="1">
    <citation type="submission" date="2019-09" db="EMBL/GenBank/DDBJ databases">
        <title>Isolation and complete genome sequencing of Methylocystis species.</title>
        <authorList>
            <person name="Rumah B.L."/>
            <person name="Stead C.E."/>
            <person name="Stevens B.C."/>
            <person name="Minton N.P."/>
            <person name="Grosse-Honebrink A."/>
            <person name="Zhang Y."/>
        </authorList>
    </citation>
    <scope>NUCLEOTIDE SEQUENCE [LARGE SCALE GENOMIC DNA]</scope>
    <source>
        <strain evidence="2 3">BRCS2</strain>
    </source>
</reference>
<dbReference type="RefSeq" id="WP_016919942.1">
    <property type="nucleotide sequence ID" value="NZ_CP044331.1"/>
</dbReference>
<proteinExistence type="predicted"/>
<dbReference type="EMBL" id="CP044331">
    <property type="protein sequence ID" value="QGM96870.1"/>
    <property type="molecule type" value="Genomic_DNA"/>
</dbReference>
<dbReference type="Proteomes" id="UP000422569">
    <property type="component" value="Chromosome"/>
</dbReference>
<keyword evidence="1" id="KW-1133">Transmembrane helix</keyword>